<evidence type="ECO:0000313" key="3">
    <source>
        <dbReference type="EMBL" id="KIK98841.1"/>
    </source>
</evidence>
<feature type="region of interest" description="Disordered" evidence="1">
    <location>
        <begin position="392"/>
        <end position="414"/>
    </location>
</feature>
<feature type="compositionally biased region" description="Polar residues" evidence="1">
    <location>
        <begin position="392"/>
        <end position="410"/>
    </location>
</feature>
<keyword evidence="2" id="KW-1133">Transmembrane helix</keyword>
<evidence type="ECO:0000256" key="1">
    <source>
        <dbReference type="SAM" id="MobiDB-lite"/>
    </source>
</evidence>
<feature type="region of interest" description="Disordered" evidence="1">
    <location>
        <begin position="276"/>
        <end position="312"/>
    </location>
</feature>
<feature type="compositionally biased region" description="Basic residues" evidence="1">
    <location>
        <begin position="212"/>
        <end position="224"/>
    </location>
</feature>
<name>A0A0D0E3N6_9AGAM</name>
<accession>A0A0D0E3N6</accession>
<dbReference type="Proteomes" id="UP000054538">
    <property type="component" value="Unassembled WGS sequence"/>
</dbReference>
<feature type="transmembrane region" description="Helical" evidence="2">
    <location>
        <begin position="83"/>
        <end position="103"/>
    </location>
</feature>
<dbReference type="HOGENOM" id="CLU_552280_0_0_1"/>
<protein>
    <submittedName>
        <fullName evidence="3">Unplaced genomic scaffold scaffold_56, whole genome shotgun sequence</fullName>
    </submittedName>
</protein>
<evidence type="ECO:0000256" key="2">
    <source>
        <dbReference type="SAM" id="Phobius"/>
    </source>
</evidence>
<feature type="transmembrane region" description="Helical" evidence="2">
    <location>
        <begin position="49"/>
        <end position="71"/>
    </location>
</feature>
<gene>
    <name evidence="3" type="ORF">PAXRUDRAFT_823393</name>
</gene>
<sequence length="537" mass="57685">MSSATIWLAFRRFRTVELSIASILCLIWSIIISVYTAKSWSNYDGGQRGFLLGLVVLDFLSAILIYLMIVVKYTFWPDVVRTGILLGLHTAGVIIFMVYSPHFPCDAFSSAAECHTFTNGVLAGLWTVTSLLLAYAIFLPLMAVIPSPKNLQTTEGGLQGRPALIAKGQERDEGVFGEERRESRASAGSRAWLLENQERTSPELALTGLPVHPRHSGAPRRHSHASSSLSFNPPPPGSPLARELKFEKPQRRSHPSVYQTVAHPIRASYMSAAERSLNVSGSSSESPSSPSPSPHYSHSSLPSLPNRFGGEGMEVNRVSTASYNSHTSTHTGYEYPAAPVTISVVPRHSVATINESASSLSVYSQSSAQCSSLAPARAPPSTIVANDLSSLPSRLSTGEQHCPSSQSSTPRLHGQDSVHSMRATVYGHPDQGIDADSPTGGFLPPLAAVLPTSSFPAGSGQTTFGRRSDSPRVQSADVGELPDIVAGRPHYLVRQDSNATIMSAATARPPHVRTDSAASNVDMNEWRRLVLDAAGKR</sequence>
<feature type="region of interest" description="Disordered" evidence="1">
    <location>
        <begin position="203"/>
        <end position="242"/>
    </location>
</feature>
<dbReference type="AlphaFoldDB" id="A0A0D0E3N6"/>
<reference evidence="3 4" key="1">
    <citation type="submission" date="2014-04" db="EMBL/GenBank/DDBJ databases">
        <authorList>
            <consortium name="DOE Joint Genome Institute"/>
            <person name="Kuo A."/>
            <person name="Kohler A."/>
            <person name="Jargeat P."/>
            <person name="Nagy L.G."/>
            <person name="Floudas D."/>
            <person name="Copeland A."/>
            <person name="Barry K.W."/>
            <person name="Cichocki N."/>
            <person name="Veneault-Fourrey C."/>
            <person name="LaButti K."/>
            <person name="Lindquist E.A."/>
            <person name="Lipzen A."/>
            <person name="Lundell T."/>
            <person name="Morin E."/>
            <person name="Murat C."/>
            <person name="Sun H."/>
            <person name="Tunlid A."/>
            <person name="Henrissat B."/>
            <person name="Grigoriev I.V."/>
            <person name="Hibbett D.S."/>
            <person name="Martin F."/>
            <person name="Nordberg H.P."/>
            <person name="Cantor M.N."/>
            <person name="Hua S.X."/>
        </authorList>
    </citation>
    <scope>NUCLEOTIDE SEQUENCE [LARGE SCALE GENOMIC DNA]</scope>
    <source>
        <strain evidence="3 4">Ve08.2h10</strain>
    </source>
</reference>
<dbReference type="STRING" id="930991.A0A0D0E3N6"/>
<dbReference type="OrthoDB" id="2666783at2759"/>
<keyword evidence="2" id="KW-0472">Membrane</keyword>
<dbReference type="InParanoid" id="A0A0D0E3N6"/>
<keyword evidence="4" id="KW-1185">Reference proteome</keyword>
<feature type="transmembrane region" description="Helical" evidence="2">
    <location>
        <begin position="123"/>
        <end position="145"/>
    </location>
</feature>
<keyword evidence="2" id="KW-0812">Transmembrane</keyword>
<dbReference type="EMBL" id="KN824878">
    <property type="protein sequence ID" value="KIK98841.1"/>
    <property type="molecule type" value="Genomic_DNA"/>
</dbReference>
<reference evidence="4" key="2">
    <citation type="submission" date="2015-01" db="EMBL/GenBank/DDBJ databases">
        <title>Evolutionary Origins and Diversification of the Mycorrhizal Mutualists.</title>
        <authorList>
            <consortium name="DOE Joint Genome Institute"/>
            <consortium name="Mycorrhizal Genomics Consortium"/>
            <person name="Kohler A."/>
            <person name="Kuo A."/>
            <person name="Nagy L.G."/>
            <person name="Floudas D."/>
            <person name="Copeland A."/>
            <person name="Barry K.W."/>
            <person name="Cichocki N."/>
            <person name="Veneault-Fourrey C."/>
            <person name="LaButti K."/>
            <person name="Lindquist E.A."/>
            <person name="Lipzen A."/>
            <person name="Lundell T."/>
            <person name="Morin E."/>
            <person name="Murat C."/>
            <person name="Riley R."/>
            <person name="Ohm R."/>
            <person name="Sun H."/>
            <person name="Tunlid A."/>
            <person name="Henrissat B."/>
            <person name="Grigoriev I.V."/>
            <person name="Hibbett D.S."/>
            <person name="Martin F."/>
        </authorList>
    </citation>
    <scope>NUCLEOTIDE SEQUENCE [LARGE SCALE GENOMIC DNA]</scope>
    <source>
        <strain evidence="4">Ve08.2h10</strain>
    </source>
</reference>
<feature type="transmembrane region" description="Helical" evidence="2">
    <location>
        <begin position="18"/>
        <end position="37"/>
    </location>
</feature>
<evidence type="ECO:0000313" key="4">
    <source>
        <dbReference type="Proteomes" id="UP000054538"/>
    </source>
</evidence>
<proteinExistence type="predicted"/>
<organism evidence="3 4">
    <name type="scientific">Paxillus rubicundulus Ve08.2h10</name>
    <dbReference type="NCBI Taxonomy" id="930991"/>
    <lineage>
        <taxon>Eukaryota</taxon>
        <taxon>Fungi</taxon>
        <taxon>Dikarya</taxon>
        <taxon>Basidiomycota</taxon>
        <taxon>Agaricomycotina</taxon>
        <taxon>Agaricomycetes</taxon>
        <taxon>Agaricomycetidae</taxon>
        <taxon>Boletales</taxon>
        <taxon>Paxilineae</taxon>
        <taxon>Paxillaceae</taxon>
        <taxon>Paxillus</taxon>
    </lineage>
</organism>
<feature type="compositionally biased region" description="Low complexity" evidence="1">
    <location>
        <begin position="280"/>
        <end position="305"/>
    </location>
</feature>